<feature type="transmembrane region" description="Helical" evidence="12">
    <location>
        <begin position="660"/>
        <end position="681"/>
    </location>
</feature>
<evidence type="ECO:0000259" key="15">
    <source>
        <dbReference type="Pfam" id="PF04039"/>
    </source>
</evidence>
<evidence type="ECO:0000259" key="14">
    <source>
        <dbReference type="Pfam" id="PF00662"/>
    </source>
</evidence>
<feature type="domain" description="MrpA C-terminal/MbhE" evidence="17">
    <location>
        <begin position="701"/>
        <end position="797"/>
    </location>
</feature>
<dbReference type="EMBL" id="BJZU01000147">
    <property type="protein sequence ID" value="GEP07326.1"/>
    <property type="molecule type" value="Genomic_DNA"/>
</dbReference>
<evidence type="ECO:0000256" key="5">
    <source>
        <dbReference type="ARBA" id="ARBA00022692"/>
    </source>
</evidence>
<evidence type="ECO:0000256" key="3">
    <source>
        <dbReference type="ARBA" id="ARBA00022449"/>
    </source>
</evidence>
<evidence type="ECO:0000313" key="18">
    <source>
        <dbReference type="EMBL" id="GEP07326.1"/>
    </source>
</evidence>
<reference evidence="19" key="4">
    <citation type="submission" date="2023-01" db="EMBL/GenBank/DDBJ databases">
        <title>Draft genome sequence of Methylobacterium oxalidis strain NBRC 107715.</title>
        <authorList>
            <person name="Sun Q."/>
            <person name="Mori K."/>
        </authorList>
    </citation>
    <scope>NUCLEOTIDE SEQUENCE</scope>
    <source>
        <strain evidence="19">NBRC 107715</strain>
    </source>
</reference>
<dbReference type="EMBL" id="BSPK01000038">
    <property type="protein sequence ID" value="GLS64466.1"/>
    <property type="molecule type" value="Genomic_DNA"/>
</dbReference>
<dbReference type="Pfam" id="PF00662">
    <property type="entry name" value="Proton_antipo_N"/>
    <property type="match status" value="1"/>
</dbReference>
<keyword evidence="21" id="KW-1185">Reference proteome</keyword>
<keyword evidence="2" id="KW-0813">Transport</keyword>
<feature type="transmembrane region" description="Helical" evidence="12">
    <location>
        <begin position="706"/>
        <end position="724"/>
    </location>
</feature>
<feature type="region of interest" description="Disordered" evidence="11">
    <location>
        <begin position="959"/>
        <end position="979"/>
    </location>
</feature>
<evidence type="ECO:0000256" key="8">
    <source>
        <dbReference type="ARBA" id="ARBA00023065"/>
    </source>
</evidence>
<keyword evidence="8" id="KW-0406">Ion transport</keyword>
<feature type="transmembrane region" description="Helical" evidence="12">
    <location>
        <begin position="246"/>
        <end position="268"/>
    </location>
</feature>
<dbReference type="InterPro" id="IPR005663">
    <property type="entry name" value="MrpA/MnhA1/PhaAB"/>
</dbReference>
<dbReference type="AlphaFoldDB" id="A0A512JBK0"/>
<feature type="transmembrane region" description="Helical" evidence="12">
    <location>
        <begin position="634"/>
        <end position="654"/>
    </location>
</feature>
<evidence type="ECO:0000256" key="9">
    <source>
        <dbReference type="ARBA" id="ARBA00023136"/>
    </source>
</evidence>
<dbReference type="GO" id="GO:0015297">
    <property type="term" value="F:antiporter activity"/>
    <property type="evidence" value="ECO:0007669"/>
    <property type="project" value="UniProtKB-KW"/>
</dbReference>
<keyword evidence="4" id="KW-1003">Cell membrane</keyword>
<keyword evidence="5 10" id="KW-0812">Transmembrane</keyword>
<feature type="transmembrane region" description="Helical" evidence="12">
    <location>
        <begin position="166"/>
        <end position="189"/>
    </location>
</feature>
<feature type="transmembrane region" description="Helical" evidence="12">
    <location>
        <begin position="209"/>
        <end position="234"/>
    </location>
</feature>
<dbReference type="Pfam" id="PF20501">
    <property type="entry name" value="MbhE"/>
    <property type="match status" value="1"/>
</dbReference>
<evidence type="ECO:0000256" key="1">
    <source>
        <dbReference type="ARBA" id="ARBA00004651"/>
    </source>
</evidence>
<feature type="domain" description="NADH:quinone oxidoreductase/Mrp antiporter transmembrane" evidence="13">
    <location>
        <begin position="130"/>
        <end position="405"/>
    </location>
</feature>
<feature type="transmembrane region" description="Helical" evidence="12">
    <location>
        <begin position="6"/>
        <end position="24"/>
    </location>
</feature>
<evidence type="ECO:0000256" key="6">
    <source>
        <dbReference type="ARBA" id="ARBA00022781"/>
    </source>
</evidence>
<evidence type="ECO:0000259" key="16">
    <source>
        <dbReference type="Pfam" id="PF13244"/>
    </source>
</evidence>
<sequence length="979" mass="105958">MPQEMLLIAIVMLPFVGSCLAALLQSNARNAETWLAGATALTCLVLVSTAFPAIAAGGIIRNKIEWLPEFGLDFTLRVDGFAWMFAVLITGIGFLVVLYARYYMSPTDPVPRFFSFLLAFMGAMLGIVLSGNLIQLVFFWELTSLFSFLLIGYWHQNAPARDGARMALTVTSAGGLCLFAGVLLVGHIVGTYDLDRVLASGHLIRSHHLYIPTLLLVLLGALTKSAQFPFHFWLPHAMAAPTPVSAYLHSATMVKAGVFLLIRLWPALGGTDEWLWLVGSAGLITFILGAYIAIFQQDLKGLLAYSTISHLGLITLLIGLDAPLGIVAAIFHILNHATFKASLFMAAGIIDHESGTRDIRRLSGLWRFMPVTATLAMVAAAAMAGVPLLNGFLSKEMFFAETIETHNGSLLDDALPYIVTLASTCTVAYSLRFIRDVFFGPPPTGLPRTPHEPPRWMRFPVELLVLACLVVGIIPSMTVGPALDAAVRAVLGGDTPEYSLAIWHGFTPELLMSILAMSGGVALYFALHGYLLSGVEGPPLLRRLNGQRIFERILVFLSWRLARRLENLLGTRRLQPQLRLLVGMALLAGAAPFYAGGFSTGRPVSDIDPGFALVWAVGAACAIGAAHLAKFHRLAALVLLGGAGLVACISFVWLSAPDLALTQLVVETVTTVLLLLGLRWLPKRIPEAGAMGWWTQMLQWHRARDLTLALCAGAAVAALAYAAMTEPVPDRISRFFVENAYTQGGGTNIVNVILVDFRGFDTLGEITVLGVVALTVYALLRRFRPAAESVPLPEQQRIQNAYDDEHPERATGDTIADAMTIPALIMRLMFPVIGVVALFFFLRGHDLPGGGFVAGLTMAVAFILQYMAGGTHWFEARLRILPLRWMGFGLLVAAGTGAAAWLFGRPFLTSYFAYANVPLIGPVPLASVLLFDLGVFSLVVGATVLMLIAIAHQSVRSHRAAPQTRGPRPQPAPRRMEVE</sequence>
<dbReference type="RefSeq" id="WP_147028796.1">
    <property type="nucleotide sequence ID" value="NZ_BJZU01000147.1"/>
</dbReference>
<dbReference type="InterPro" id="IPR007182">
    <property type="entry name" value="MnhB"/>
</dbReference>
<evidence type="ECO:0000256" key="2">
    <source>
        <dbReference type="ARBA" id="ARBA00022448"/>
    </source>
</evidence>
<comment type="caution">
    <text evidence="18">The sequence shown here is derived from an EMBL/GenBank/DDBJ whole genome shotgun (WGS) entry which is preliminary data.</text>
</comment>
<feature type="transmembrane region" description="Helical" evidence="12">
    <location>
        <begin position="762"/>
        <end position="780"/>
    </location>
</feature>
<feature type="domain" description="Na+/H+ antiporter MnhB subunit-related protein" evidence="15">
    <location>
        <begin position="822"/>
        <end position="944"/>
    </location>
</feature>
<keyword evidence="6" id="KW-0375">Hydrogen ion transport</keyword>
<feature type="transmembrane region" description="Helical" evidence="12">
    <location>
        <begin position="610"/>
        <end position="629"/>
    </location>
</feature>
<dbReference type="Pfam" id="PF04039">
    <property type="entry name" value="MnhB"/>
    <property type="match status" value="1"/>
</dbReference>
<feature type="transmembrane region" description="Helical" evidence="12">
    <location>
        <begin position="578"/>
        <end position="598"/>
    </location>
</feature>
<feature type="transmembrane region" description="Helical" evidence="12">
    <location>
        <begin position="824"/>
        <end position="842"/>
    </location>
</feature>
<dbReference type="Pfam" id="PF00361">
    <property type="entry name" value="Proton_antipo_M"/>
    <property type="match status" value="1"/>
</dbReference>
<organism evidence="18 20">
    <name type="scientific">Methylobacterium oxalidis</name>
    <dbReference type="NCBI Taxonomy" id="944322"/>
    <lineage>
        <taxon>Bacteria</taxon>
        <taxon>Pseudomonadati</taxon>
        <taxon>Pseudomonadota</taxon>
        <taxon>Alphaproteobacteria</taxon>
        <taxon>Hyphomicrobiales</taxon>
        <taxon>Methylobacteriaceae</taxon>
        <taxon>Methylobacterium</taxon>
    </lineage>
</organism>
<comment type="subcellular location">
    <subcellularLocation>
        <location evidence="1">Cell membrane</location>
        <topology evidence="1">Multi-pass membrane protein</topology>
    </subcellularLocation>
    <subcellularLocation>
        <location evidence="10">Membrane</location>
        <topology evidence="10">Multi-pass membrane protein</topology>
    </subcellularLocation>
</comment>
<dbReference type="NCBIfam" id="NF009288">
    <property type="entry name" value="PRK12648.1"/>
    <property type="match status" value="1"/>
</dbReference>
<dbReference type="InterPro" id="IPR046806">
    <property type="entry name" value="MrpA_C/MbhE"/>
</dbReference>
<feature type="transmembrane region" description="Helical" evidence="12">
    <location>
        <begin position="414"/>
        <end position="434"/>
    </location>
</feature>
<keyword evidence="9 12" id="KW-0472">Membrane</keyword>
<dbReference type="PRINTS" id="PR01434">
    <property type="entry name" value="NADHDHGNASE5"/>
</dbReference>
<evidence type="ECO:0000256" key="10">
    <source>
        <dbReference type="RuleBase" id="RU000320"/>
    </source>
</evidence>
<dbReference type="PANTHER" id="PTHR43373:SF1">
    <property type="entry name" value="NA(+)_H(+) ANTIPORTER SUBUNIT A"/>
    <property type="match status" value="1"/>
</dbReference>
<dbReference type="GO" id="GO:0005886">
    <property type="term" value="C:plasma membrane"/>
    <property type="evidence" value="ECO:0007669"/>
    <property type="project" value="UniProtKB-SubCell"/>
</dbReference>
<reference evidence="18 20" key="3">
    <citation type="submission" date="2019-07" db="EMBL/GenBank/DDBJ databases">
        <title>Whole genome shotgun sequence of Methylobacterium oxalidis NBRC 107715.</title>
        <authorList>
            <person name="Hosoyama A."/>
            <person name="Uohara A."/>
            <person name="Ohji S."/>
            <person name="Ichikawa N."/>
        </authorList>
    </citation>
    <scope>NUCLEOTIDE SEQUENCE [LARGE SCALE GENOMIC DNA]</scope>
    <source>
        <strain evidence="18 20">NBRC 107715</strain>
    </source>
</reference>
<feature type="domain" description="NADH-Ubiquinone oxidoreductase (complex I) chain 5 N-terminal" evidence="14">
    <location>
        <begin position="69"/>
        <end position="114"/>
    </location>
</feature>
<proteinExistence type="predicted"/>
<reference evidence="19" key="1">
    <citation type="journal article" date="2014" name="Int. J. Syst. Evol. Microbiol.">
        <title>Complete genome of a new Firmicutes species belonging to the dominant human colonic microbiota ('Ruminococcus bicirculans') reveals two chromosomes and a selective capacity to utilize plant glucans.</title>
        <authorList>
            <consortium name="NISC Comparative Sequencing Program"/>
            <person name="Wegmann U."/>
            <person name="Louis P."/>
            <person name="Goesmann A."/>
            <person name="Henrissat B."/>
            <person name="Duncan S.H."/>
            <person name="Flint H.J."/>
        </authorList>
    </citation>
    <scope>NUCLEOTIDE SEQUENCE</scope>
    <source>
        <strain evidence="19">NBRC 107715</strain>
    </source>
</reference>
<dbReference type="InterPro" id="IPR001516">
    <property type="entry name" value="Proton_antipo_N"/>
</dbReference>
<evidence type="ECO:0000256" key="11">
    <source>
        <dbReference type="SAM" id="MobiDB-lite"/>
    </source>
</evidence>
<dbReference type="InterPro" id="IPR025383">
    <property type="entry name" value="MrpA_C/MbhD"/>
</dbReference>
<protein>
    <submittedName>
        <fullName evidence="18 19">K(+)/H(+) antiporter subunit A/B</fullName>
    </submittedName>
</protein>
<evidence type="ECO:0000313" key="19">
    <source>
        <dbReference type="EMBL" id="GLS64466.1"/>
    </source>
</evidence>
<feature type="transmembrane region" description="Helical" evidence="12">
    <location>
        <begin position="274"/>
        <end position="295"/>
    </location>
</feature>
<evidence type="ECO:0000256" key="7">
    <source>
        <dbReference type="ARBA" id="ARBA00022989"/>
    </source>
</evidence>
<evidence type="ECO:0000256" key="12">
    <source>
        <dbReference type="SAM" id="Phobius"/>
    </source>
</evidence>
<reference evidence="21" key="2">
    <citation type="journal article" date="2019" name="Int. J. Syst. Evol. Microbiol.">
        <title>The Global Catalogue of Microorganisms (GCM) 10K type strain sequencing project: providing services to taxonomists for standard genome sequencing and annotation.</title>
        <authorList>
            <consortium name="The Broad Institute Genomics Platform"/>
            <consortium name="The Broad Institute Genome Sequencing Center for Infectious Disease"/>
            <person name="Wu L."/>
            <person name="Ma J."/>
        </authorList>
    </citation>
    <scope>NUCLEOTIDE SEQUENCE [LARGE SCALE GENOMIC DNA]</scope>
    <source>
        <strain evidence="21">NBRC 107715</strain>
    </source>
</reference>
<feature type="transmembrane region" description="Helical" evidence="12">
    <location>
        <begin position="455"/>
        <end position="474"/>
    </location>
</feature>
<feature type="transmembrane region" description="Helical" evidence="12">
    <location>
        <begin position="848"/>
        <end position="869"/>
    </location>
</feature>
<evidence type="ECO:0000259" key="17">
    <source>
        <dbReference type="Pfam" id="PF20501"/>
    </source>
</evidence>
<feature type="transmembrane region" description="Helical" evidence="12">
    <location>
        <begin position="881"/>
        <end position="903"/>
    </location>
</feature>
<feature type="transmembrane region" description="Helical" evidence="12">
    <location>
        <begin position="510"/>
        <end position="533"/>
    </location>
</feature>
<keyword evidence="3" id="KW-0050">Antiport</keyword>
<keyword evidence="7 12" id="KW-1133">Transmembrane helix</keyword>
<dbReference type="Proteomes" id="UP001156856">
    <property type="component" value="Unassembled WGS sequence"/>
</dbReference>
<feature type="transmembrane region" description="Helical" evidence="12">
    <location>
        <begin position="371"/>
        <end position="394"/>
    </location>
</feature>
<dbReference type="OrthoDB" id="9811798at2"/>
<dbReference type="NCBIfam" id="TIGR00940">
    <property type="entry name" value="2a6301s01"/>
    <property type="match status" value="1"/>
</dbReference>
<feature type="transmembrane region" description="Helical" evidence="12">
    <location>
        <begin position="923"/>
        <end position="950"/>
    </location>
</feature>
<dbReference type="Proteomes" id="UP000321960">
    <property type="component" value="Unassembled WGS sequence"/>
</dbReference>
<evidence type="ECO:0000313" key="21">
    <source>
        <dbReference type="Proteomes" id="UP001156856"/>
    </source>
</evidence>
<evidence type="ECO:0000256" key="4">
    <source>
        <dbReference type="ARBA" id="ARBA00022475"/>
    </source>
</evidence>
<dbReference type="GO" id="GO:1902600">
    <property type="term" value="P:proton transmembrane transport"/>
    <property type="evidence" value="ECO:0007669"/>
    <property type="project" value="UniProtKB-KW"/>
</dbReference>
<feature type="domain" description="MrpA C-terminal/MbhD" evidence="16">
    <location>
        <begin position="619"/>
        <end position="683"/>
    </location>
</feature>
<accession>A0A512JBK0</accession>
<dbReference type="InterPro" id="IPR050616">
    <property type="entry name" value="CPA3_Na-H_Antiporter_A"/>
</dbReference>
<feature type="transmembrane region" description="Helical" evidence="12">
    <location>
        <begin position="113"/>
        <end position="131"/>
    </location>
</feature>
<evidence type="ECO:0000313" key="20">
    <source>
        <dbReference type="Proteomes" id="UP000321960"/>
    </source>
</evidence>
<gene>
    <name evidence="18" type="primary">phaAB</name>
    <name evidence="19" type="ORF">GCM10007888_28470</name>
    <name evidence="18" type="ORF">MOX02_53640</name>
</gene>
<dbReference type="PANTHER" id="PTHR43373">
    <property type="entry name" value="NA(+)/H(+) ANTIPORTER SUBUNIT"/>
    <property type="match status" value="1"/>
</dbReference>
<dbReference type="InterPro" id="IPR001750">
    <property type="entry name" value="ND/Mrp_TM"/>
</dbReference>
<feature type="transmembrane region" description="Helical" evidence="12">
    <location>
        <begin position="36"/>
        <end position="60"/>
    </location>
</feature>
<feature type="transmembrane region" description="Helical" evidence="12">
    <location>
        <begin position="80"/>
        <end position="101"/>
    </location>
</feature>
<dbReference type="Pfam" id="PF13244">
    <property type="entry name" value="MbhD"/>
    <property type="match status" value="1"/>
</dbReference>
<evidence type="ECO:0000259" key="13">
    <source>
        <dbReference type="Pfam" id="PF00361"/>
    </source>
</evidence>
<name>A0A512JBK0_9HYPH</name>